<sequence length="77" mass="8775">MKTFVTFMCPTFLHFCFTFCQPFHSVGAILQECVYVCVCVCVCVRVGVLTLHGQKCPAFLHSFKWTDVPIPSLFARH</sequence>
<feature type="chain" id="PRO_5014740306" evidence="1">
    <location>
        <begin position="29"/>
        <end position="77"/>
    </location>
</feature>
<organism evidence="2">
    <name type="scientific">Anopheles darlingi</name>
    <name type="common">Mosquito</name>
    <dbReference type="NCBI Taxonomy" id="43151"/>
    <lineage>
        <taxon>Eukaryota</taxon>
        <taxon>Metazoa</taxon>
        <taxon>Ecdysozoa</taxon>
        <taxon>Arthropoda</taxon>
        <taxon>Hexapoda</taxon>
        <taxon>Insecta</taxon>
        <taxon>Pterygota</taxon>
        <taxon>Neoptera</taxon>
        <taxon>Endopterygota</taxon>
        <taxon>Diptera</taxon>
        <taxon>Nematocera</taxon>
        <taxon>Culicoidea</taxon>
        <taxon>Culicidae</taxon>
        <taxon>Anophelinae</taxon>
        <taxon>Anopheles</taxon>
    </lineage>
</organism>
<protein>
    <submittedName>
        <fullName evidence="2">Putative secreted protein</fullName>
    </submittedName>
</protein>
<feature type="signal peptide" evidence="1">
    <location>
        <begin position="1"/>
        <end position="28"/>
    </location>
</feature>
<evidence type="ECO:0000313" key="2">
    <source>
        <dbReference type="EMBL" id="MBW73624.1"/>
    </source>
</evidence>
<dbReference type="EMBL" id="GGFL01009446">
    <property type="protein sequence ID" value="MBW73624.1"/>
    <property type="molecule type" value="Transcribed_RNA"/>
</dbReference>
<name>A0A2M4D7R8_ANODA</name>
<accession>A0A2M4D7R8</accession>
<reference evidence="2" key="1">
    <citation type="submission" date="2018-01" db="EMBL/GenBank/DDBJ databases">
        <title>An insight into the sialome of Amazonian anophelines.</title>
        <authorList>
            <person name="Ribeiro J.M."/>
            <person name="Scarpassa V."/>
            <person name="Calvo E."/>
        </authorList>
    </citation>
    <scope>NUCLEOTIDE SEQUENCE</scope>
</reference>
<evidence type="ECO:0000256" key="1">
    <source>
        <dbReference type="SAM" id="SignalP"/>
    </source>
</evidence>
<proteinExistence type="predicted"/>
<keyword evidence="1" id="KW-0732">Signal</keyword>
<dbReference type="AlphaFoldDB" id="A0A2M4D7R8"/>